<name>A0A0D1LBF6_BACIU</name>
<proteinExistence type="predicted"/>
<accession>A0A0D1LBF6</accession>
<gene>
    <name evidence="1" type="ORF">SC09_Contig17orf00433</name>
</gene>
<organism evidence="1 2">
    <name type="scientific">Bacillus subtilis</name>
    <dbReference type="NCBI Taxonomy" id="1423"/>
    <lineage>
        <taxon>Bacteria</taxon>
        <taxon>Bacillati</taxon>
        <taxon>Bacillota</taxon>
        <taxon>Bacilli</taxon>
        <taxon>Bacillales</taxon>
        <taxon>Bacillaceae</taxon>
        <taxon>Bacillus</taxon>
    </lineage>
</organism>
<sequence>MNKPQEINLSKDITIEQAIKPGKIQILILDGNEGTAHVLDAPEHGETIIQTIKGGLSRLDYRIGHKF</sequence>
<dbReference type="Pfam" id="PF17356">
    <property type="entry name" value="PBSX_XtrA"/>
    <property type="match status" value="1"/>
</dbReference>
<evidence type="ECO:0000313" key="1">
    <source>
        <dbReference type="EMBL" id="KIU13241.1"/>
    </source>
</evidence>
<dbReference type="InterPro" id="IPR035530">
    <property type="entry name" value="PBSX_XtrA"/>
</dbReference>
<dbReference type="Proteomes" id="UP000032247">
    <property type="component" value="Unassembled WGS sequence"/>
</dbReference>
<dbReference type="AlphaFoldDB" id="A0A0D1LBF6"/>
<dbReference type="PATRIC" id="fig|1423.169.peg.2196"/>
<dbReference type="EMBL" id="JXBC01000001">
    <property type="protein sequence ID" value="KIU13241.1"/>
    <property type="molecule type" value="Genomic_DNA"/>
</dbReference>
<evidence type="ECO:0000313" key="2">
    <source>
        <dbReference type="Proteomes" id="UP000032247"/>
    </source>
</evidence>
<reference evidence="1 2" key="1">
    <citation type="submission" date="2014-12" db="EMBL/GenBank/DDBJ databases">
        <title>Comparative genome analysis of Bacillus coagulans HM-08, Clostridium butyricum HM-68, Bacillus subtilis HM-66 and Bacillus licheniformis BL-09.</title>
        <authorList>
            <person name="Zhang H."/>
        </authorList>
    </citation>
    <scope>NUCLEOTIDE SEQUENCE [LARGE SCALE GENOMIC DNA]</scope>
    <source>
        <strain evidence="1 2">HM-66</strain>
    </source>
</reference>
<comment type="caution">
    <text evidence="1">The sequence shown here is derived from an EMBL/GenBank/DDBJ whole genome shotgun (WGS) entry which is preliminary data.</text>
</comment>
<protein>
    <submittedName>
        <fullName evidence="1">Uncharacterized protein</fullName>
    </submittedName>
</protein>
<dbReference type="RefSeq" id="WP_032722304.1">
    <property type="nucleotide sequence ID" value="NZ_CP035166.1"/>
</dbReference>